<sequence length="149" mass="15770">MADDAYAGLVSRVMALLIDVLVLVLGTAAVYLVLVEGSELMLGGSPSWVRPVAGTVMGVLPTAYFTLAWWLTGQTAGDIVMGVTVSRANGERLGFLHALLRAVVGLALAPLWLAGMVTTLIDGRRRALLDMLFGTVVRYGGARTNLQLL</sequence>
<evidence type="ECO:0000256" key="3">
    <source>
        <dbReference type="ARBA" id="ARBA00022692"/>
    </source>
</evidence>
<dbReference type="AlphaFoldDB" id="A0A7W0CDH3"/>
<evidence type="ECO:0000256" key="6">
    <source>
        <dbReference type="SAM" id="Phobius"/>
    </source>
</evidence>
<keyword evidence="4 6" id="KW-1133">Transmembrane helix</keyword>
<dbReference type="Proteomes" id="UP000530928">
    <property type="component" value="Unassembled WGS sequence"/>
</dbReference>
<reference evidence="8 9" key="1">
    <citation type="submission" date="2020-07" db="EMBL/GenBank/DDBJ databases">
        <title>Genomic Encyclopedia of Type Strains, Phase IV (KMG-IV): sequencing the most valuable type-strain genomes for metagenomic binning, comparative biology and taxonomic classification.</title>
        <authorList>
            <person name="Goeker M."/>
        </authorList>
    </citation>
    <scope>NUCLEOTIDE SEQUENCE [LARGE SCALE GENOMIC DNA]</scope>
    <source>
        <strain evidence="8 9">DSM 45533</strain>
    </source>
</reference>
<evidence type="ECO:0000256" key="4">
    <source>
        <dbReference type="ARBA" id="ARBA00022989"/>
    </source>
</evidence>
<proteinExistence type="predicted"/>
<dbReference type="GO" id="GO:0005886">
    <property type="term" value="C:plasma membrane"/>
    <property type="evidence" value="ECO:0007669"/>
    <property type="project" value="UniProtKB-SubCell"/>
</dbReference>
<keyword evidence="9" id="KW-1185">Reference proteome</keyword>
<comment type="subcellular location">
    <subcellularLocation>
        <location evidence="1">Cell membrane</location>
        <topology evidence="1">Multi-pass membrane protein</topology>
    </subcellularLocation>
</comment>
<keyword evidence="5 6" id="KW-0472">Membrane</keyword>
<feature type="transmembrane region" description="Helical" evidence="6">
    <location>
        <begin position="13"/>
        <end position="35"/>
    </location>
</feature>
<evidence type="ECO:0000313" key="9">
    <source>
        <dbReference type="Proteomes" id="UP000530928"/>
    </source>
</evidence>
<evidence type="ECO:0000256" key="2">
    <source>
        <dbReference type="ARBA" id="ARBA00022475"/>
    </source>
</evidence>
<dbReference type="Pfam" id="PF06271">
    <property type="entry name" value="RDD"/>
    <property type="match status" value="1"/>
</dbReference>
<evidence type="ECO:0000256" key="5">
    <source>
        <dbReference type="ARBA" id="ARBA00023136"/>
    </source>
</evidence>
<gene>
    <name evidence="8" type="ORF">HNR30_000446</name>
</gene>
<feature type="transmembrane region" description="Helical" evidence="6">
    <location>
        <begin position="47"/>
        <end position="71"/>
    </location>
</feature>
<feature type="transmembrane region" description="Helical" evidence="6">
    <location>
        <begin position="98"/>
        <end position="121"/>
    </location>
</feature>
<evidence type="ECO:0000256" key="1">
    <source>
        <dbReference type="ARBA" id="ARBA00004651"/>
    </source>
</evidence>
<keyword evidence="3 6" id="KW-0812">Transmembrane</keyword>
<dbReference type="InterPro" id="IPR051791">
    <property type="entry name" value="Pra-immunoreactive"/>
</dbReference>
<organism evidence="8 9">
    <name type="scientific">Nonomuraea soli</name>
    <dbReference type="NCBI Taxonomy" id="1032476"/>
    <lineage>
        <taxon>Bacteria</taxon>
        <taxon>Bacillati</taxon>
        <taxon>Actinomycetota</taxon>
        <taxon>Actinomycetes</taxon>
        <taxon>Streptosporangiales</taxon>
        <taxon>Streptosporangiaceae</taxon>
        <taxon>Nonomuraea</taxon>
    </lineage>
</organism>
<evidence type="ECO:0000313" key="8">
    <source>
        <dbReference type="EMBL" id="MBA2889111.1"/>
    </source>
</evidence>
<comment type="caution">
    <text evidence="8">The sequence shown here is derived from an EMBL/GenBank/DDBJ whole genome shotgun (WGS) entry which is preliminary data.</text>
</comment>
<name>A0A7W0CDH3_9ACTN</name>
<dbReference type="RefSeq" id="WP_181607936.1">
    <property type="nucleotide sequence ID" value="NZ_BAABAM010000001.1"/>
</dbReference>
<dbReference type="InterPro" id="IPR010432">
    <property type="entry name" value="RDD"/>
</dbReference>
<feature type="domain" description="RDD" evidence="7">
    <location>
        <begin position="6"/>
        <end position="132"/>
    </location>
</feature>
<keyword evidence="2" id="KW-1003">Cell membrane</keyword>
<dbReference type="EMBL" id="JACDUR010000001">
    <property type="protein sequence ID" value="MBA2889111.1"/>
    <property type="molecule type" value="Genomic_DNA"/>
</dbReference>
<accession>A0A7W0CDH3</accession>
<evidence type="ECO:0000259" key="7">
    <source>
        <dbReference type="Pfam" id="PF06271"/>
    </source>
</evidence>
<protein>
    <submittedName>
        <fullName evidence="8">Putative RDD family membrane protein YckC</fullName>
    </submittedName>
</protein>
<dbReference type="PANTHER" id="PTHR36115">
    <property type="entry name" value="PROLINE-RICH ANTIGEN HOMOLOG-RELATED"/>
    <property type="match status" value="1"/>
</dbReference>